<evidence type="ECO:0000256" key="1">
    <source>
        <dbReference type="PROSITE-ProRule" id="PRU00339"/>
    </source>
</evidence>
<protein>
    <submittedName>
        <fullName evidence="3">Uncharacterized protein</fullName>
    </submittedName>
</protein>
<feature type="repeat" description="TPR" evidence="1">
    <location>
        <begin position="146"/>
        <end position="179"/>
    </location>
</feature>
<dbReference type="Proteomes" id="UP000239522">
    <property type="component" value="Unassembled WGS sequence"/>
</dbReference>
<dbReference type="AlphaFoldDB" id="A0A2S7KUZ5"/>
<dbReference type="InterPro" id="IPR019734">
    <property type="entry name" value="TPR_rpt"/>
</dbReference>
<dbReference type="RefSeq" id="WP_104808717.1">
    <property type="nucleotide sequence ID" value="NZ_MQUA01000013.1"/>
</dbReference>
<name>A0A2S7KUZ5_9FLAO</name>
<sequence length="225" mass="26056">MKKILLPLFLLLLLISCTSQKNSDAFINAASGRYLFNTDEVLEVHFKDKVLQVKWRGNDDIEPLKVAENSFYMKALNEKMVFVEKPEMHIELAPKTEHDGSIYHFRKMKEGEKTPSEYFMAKEYDKSLAAFLEIKKQDSLSPAINQNKMNRLGYDYIRKNNLNLALEVFKINVALYPTNSNVYDSLGEAYLFQKDTLNAEINFKKALSINPENRSSKRLLTKITK</sequence>
<dbReference type="EMBL" id="MQUA01000013">
    <property type="protein sequence ID" value="PQB06465.1"/>
    <property type="molecule type" value="Genomic_DNA"/>
</dbReference>
<dbReference type="Gene3D" id="1.25.40.10">
    <property type="entry name" value="Tetratricopeptide repeat domain"/>
    <property type="match status" value="1"/>
</dbReference>
<reference evidence="3 4" key="1">
    <citation type="submission" date="2016-11" db="EMBL/GenBank/DDBJ databases">
        <title>Trade-off between light-utilization and light-protection in marine flavobacteria.</title>
        <authorList>
            <person name="Kumagai Y."/>
        </authorList>
    </citation>
    <scope>NUCLEOTIDE SEQUENCE [LARGE SCALE GENOMIC DNA]</scope>
    <source>
        <strain evidence="3 4">ATCC 700397</strain>
    </source>
</reference>
<dbReference type="SUPFAM" id="SSF48452">
    <property type="entry name" value="TPR-like"/>
    <property type="match status" value="1"/>
</dbReference>
<accession>A0A2S7KUZ5</accession>
<feature type="signal peptide" evidence="2">
    <location>
        <begin position="1"/>
        <end position="21"/>
    </location>
</feature>
<gene>
    <name evidence="3" type="ORF">BST83_04220</name>
</gene>
<dbReference type="OrthoDB" id="9784036at2"/>
<organism evidence="3 4">
    <name type="scientific">Polaribacter filamentus</name>
    <dbReference type="NCBI Taxonomy" id="53483"/>
    <lineage>
        <taxon>Bacteria</taxon>
        <taxon>Pseudomonadati</taxon>
        <taxon>Bacteroidota</taxon>
        <taxon>Flavobacteriia</taxon>
        <taxon>Flavobacteriales</taxon>
        <taxon>Flavobacteriaceae</taxon>
    </lineage>
</organism>
<proteinExistence type="predicted"/>
<keyword evidence="2" id="KW-0732">Signal</keyword>
<evidence type="ECO:0000313" key="3">
    <source>
        <dbReference type="EMBL" id="PQB06465.1"/>
    </source>
</evidence>
<keyword evidence="4" id="KW-1185">Reference proteome</keyword>
<comment type="caution">
    <text evidence="3">The sequence shown here is derived from an EMBL/GenBank/DDBJ whole genome shotgun (WGS) entry which is preliminary data.</text>
</comment>
<keyword evidence="1" id="KW-0802">TPR repeat</keyword>
<evidence type="ECO:0000313" key="4">
    <source>
        <dbReference type="Proteomes" id="UP000239522"/>
    </source>
</evidence>
<evidence type="ECO:0000256" key="2">
    <source>
        <dbReference type="SAM" id="SignalP"/>
    </source>
</evidence>
<dbReference type="InterPro" id="IPR011990">
    <property type="entry name" value="TPR-like_helical_dom_sf"/>
</dbReference>
<dbReference type="PROSITE" id="PS51257">
    <property type="entry name" value="PROKAR_LIPOPROTEIN"/>
    <property type="match status" value="1"/>
</dbReference>
<dbReference type="PROSITE" id="PS50005">
    <property type="entry name" value="TPR"/>
    <property type="match status" value="2"/>
</dbReference>
<feature type="chain" id="PRO_5015404992" evidence="2">
    <location>
        <begin position="22"/>
        <end position="225"/>
    </location>
</feature>
<feature type="repeat" description="TPR" evidence="1">
    <location>
        <begin position="180"/>
        <end position="213"/>
    </location>
</feature>